<sequence length="481" mass="56202">MRDSGGDSHLISTTTIRAELEDHIKQRGTTLHQFAELAEVNVGTLSGIISGNRPISVGQLDRITTVMGFPEGHFYDLYVNECLIPPGAHWRRLRPFLLRCAELERYDCLKQVLNCLLEDLKQIGGIYDTAEMMFSEGWKQAASLLYESVIECERSNHSERLAMSYFRLYQIFQNDVIKGFKAAMQFLPYRYRVPEAISLDGLLMLTETYAVRLDWAEVENYACELRTLTRVMYDKKIWKDPEFTPVKSLVYYYGKAALYIAGAYEYRGRYEESRKWIDEYADLSWFEGLDEAGKAEIEQLKIFARANFICLDIKSGNRSRIPEYIEFLEQHPDEIVEGLITLVESANRHHFFVDDAITRFSSQIEKYRFSGKDRWLSSRMSTDNNTKAPPYYFRYSVFFQDYALYNFRKGLFREGIKDILYSMRVSLKLSSKDLLTNSMAIFELYRQYASEAQCKEYSKLCREVWENEKENILGGFGFAYV</sequence>
<accession>A0ABS6FK32</accession>
<reference evidence="2 3" key="1">
    <citation type="submission" date="2021-06" db="EMBL/GenBank/DDBJ databases">
        <authorList>
            <person name="Sun Q."/>
            <person name="Li D."/>
        </authorList>
    </citation>
    <scope>NUCLEOTIDE SEQUENCE [LARGE SCALE GENOMIC DNA]</scope>
    <source>
        <strain evidence="2 3">MSJ-6</strain>
    </source>
</reference>
<gene>
    <name evidence="2" type="ORF">KQJ23_01080</name>
</gene>
<keyword evidence="3" id="KW-1185">Reference proteome</keyword>
<organism evidence="2 3">
    <name type="scientific">Paenibacillus brevis</name>
    <dbReference type="NCBI Taxonomy" id="2841508"/>
    <lineage>
        <taxon>Bacteria</taxon>
        <taxon>Bacillati</taxon>
        <taxon>Bacillota</taxon>
        <taxon>Bacilli</taxon>
        <taxon>Bacillales</taxon>
        <taxon>Paenibacillaceae</taxon>
        <taxon>Paenibacillus</taxon>
    </lineage>
</organism>
<feature type="domain" description="HTH cro/C1-type" evidence="1">
    <location>
        <begin position="20"/>
        <end position="74"/>
    </location>
</feature>
<comment type="caution">
    <text evidence="2">The sequence shown here is derived from an EMBL/GenBank/DDBJ whole genome shotgun (WGS) entry which is preliminary data.</text>
</comment>
<proteinExistence type="predicted"/>
<dbReference type="SMART" id="SM00530">
    <property type="entry name" value="HTH_XRE"/>
    <property type="match status" value="1"/>
</dbReference>
<dbReference type="InterPro" id="IPR001387">
    <property type="entry name" value="Cro/C1-type_HTH"/>
</dbReference>
<dbReference type="EMBL" id="JAHLQJ010000001">
    <property type="protein sequence ID" value="MBU5670413.1"/>
    <property type="molecule type" value="Genomic_DNA"/>
</dbReference>
<dbReference type="PROSITE" id="PS50943">
    <property type="entry name" value="HTH_CROC1"/>
    <property type="match status" value="1"/>
</dbReference>
<dbReference type="Proteomes" id="UP000743001">
    <property type="component" value="Unassembled WGS sequence"/>
</dbReference>
<protein>
    <submittedName>
        <fullName evidence="2">Helix-turn-helix transcriptional regulator</fullName>
    </submittedName>
</protein>
<evidence type="ECO:0000313" key="3">
    <source>
        <dbReference type="Proteomes" id="UP000743001"/>
    </source>
</evidence>
<evidence type="ECO:0000259" key="1">
    <source>
        <dbReference type="PROSITE" id="PS50943"/>
    </source>
</evidence>
<evidence type="ECO:0000313" key="2">
    <source>
        <dbReference type="EMBL" id="MBU5670413.1"/>
    </source>
</evidence>
<name>A0ABS6FK32_9BACL</name>
<dbReference type="CDD" id="cd00093">
    <property type="entry name" value="HTH_XRE"/>
    <property type="match status" value="1"/>
</dbReference>